<comment type="similarity">
    <text evidence="1">Belongs to the universal stress protein A family.</text>
</comment>
<name>A0A378SKW8_9MYCO</name>
<organism evidence="3 4">
    <name type="scientific">Mycolicibacterium gilvum</name>
    <dbReference type="NCBI Taxonomy" id="1804"/>
    <lineage>
        <taxon>Bacteria</taxon>
        <taxon>Bacillati</taxon>
        <taxon>Actinomycetota</taxon>
        <taxon>Actinomycetes</taxon>
        <taxon>Mycobacteriales</taxon>
        <taxon>Mycobacteriaceae</taxon>
        <taxon>Mycolicibacterium</taxon>
    </lineage>
</organism>
<evidence type="ECO:0000256" key="1">
    <source>
        <dbReference type="ARBA" id="ARBA00008791"/>
    </source>
</evidence>
<feature type="domain" description="UspA" evidence="2">
    <location>
        <begin position="10"/>
        <end position="141"/>
    </location>
</feature>
<dbReference type="PRINTS" id="PR01438">
    <property type="entry name" value="UNVRSLSTRESS"/>
</dbReference>
<dbReference type="InterPro" id="IPR006015">
    <property type="entry name" value="Universal_stress_UspA"/>
</dbReference>
<dbReference type="Pfam" id="PF00582">
    <property type="entry name" value="Usp"/>
    <property type="match status" value="1"/>
</dbReference>
<dbReference type="Proteomes" id="UP000254291">
    <property type="component" value="Unassembled WGS sequence"/>
</dbReference>
<dbReference type="AlphaFoldDB" id="A0A378SKW8"/>
<proteinExistence type="inferred from homology"/>
<accession>A0A378SKW8</accession>
<sequence length="274" mass="29386">MLDATSTPCIVVGIDGSPAAIDAALWAVDQAVDRDIPLRLVYVIDADEEGAVDPHDQARQLATAEMAVRYALTALESTEQPVKIEVEILRGRPVQTLLEAARSAVLICLGARGLKHSTQGRIGSTAAAVSATAHCPVAVVRAHRPHRRPDRAVVIEITDNVDGGAVLERGLDEARRRGAPVRVLTSARPQLDVTARWERRLAEWRHRYPDLDISAVRARDGLFDYLAAHGDGLQLLVTGRNRPGGVAPLVGTPGNAALRDTDCSILVCEPPNAL</sequence>
<dbReference type="Gene3D" id="3.40.50.620">
    <property type="entry name" value="HUPs"/>
    <property type="match status" value="2"/>
</dbReference>
<dbReference type="InterPro" id="IPR006016">
    <property type="entry name" value="UspA"/>
</dbReference>
<dbReference type="PANTHER" id="PTHR46268:SF6">
    <property type="entry name" value="UNIVERSAL STRESS PROTEIN UP12"/>
    <property type="match status" value="1"/>
</dbReference>
<gene>
    <name evidence="3" type="ORF">NCTC10742_02473</name>
</gene>
<dbReference type="SUPFAM" id="SSF52402">
    <property type="entry name" value="Adenine nucleotide alpha hydrolases-like"/>
    <property type="match status" value="2"/>
</dbReference>
<reference evidence="3 4" key="1">
    <citation type="submission" date="2018-06" db="EMBL/GenBank/DDBJ databases">
        <authorList>
            <consortium name="Pathogen Informatics"/>
            <person name="Doyle S."/>
        </authorList>
    </citation>
    <scope>NUCLEOTIDE SEQUENCE [LARGE SCALE GENOMIC DNA]</scope>
    <source>
        <strain evidence="3 4">NCTC10742</strain>
    </source>
</reference>
<dbReference type="RefSeq" id="WP_099961375.1">
    <property type="nucleotide sequence ID" value="NZ_JACKST010000002.1"/>
</dbReference>
<dbReference type="EMBL" id="UGQM01000001">
    <property type="protein sequence ID" value="STZ43251.1"/>
    <property type="molecule type" value="Genomic_DNA"/>
</dbReference>
<dbReference type="InterPro" id="IPR014729">
    <property type="entry name" value="Rossmann-like_a/b/a_fold"/>
</dbReference>
<dbReference type="PANTHER" id="PTHR46268">
    <property type="entry name" value="STRESS RESPONSE PROTEIN NHAX"/>
    <property type="match status" value="1"/>
</dbReference>
<evidence type="ECO:0000259" key="2">
    <source>
        <dbReference type="Pfam" id="PF00582"/>
    </source>
</evidence>
<evidence type="ECO:0000313" key="3">
    <source>
        <dbReference type="EMBL" id="STZ43251.1"/>
    </source>
</evidence>
<evidence type="ECO:0000313" key="4">
    <source>
        <dbReference type="Proteomes" id="UP000254291"/>
    </source>
</evidence>
<protein>
    <submittedName>
        <fullName evidence="3">UspA domain-containing protein</fullName>
    </submittedName>
</protein>